<dbReference type="Pfam" id="PF12729">
    <property type="entry name" value="4HB_MCP_1"/>
    <property type="match status" value="1"/>
</dbReference>
<comment type="caution">
    <text evidence="7">The sequence shown here is derived from an EMBL/GenBank/DDBJ whole genome shotgun (WGS) entry which is preliminary data.</text>
</comment>
<keyword evidence="8" id="KW-1185">Reference proteome</keyword>
<dbReference type="SMART" id="SM00283">
    <property type="entry name" value="MA"/>
    <property type="match status" value="1"/>
</dbReference>
<dbReference type="PANTHER" id="PTHR32089:SF112">
    <property type="entry name" value="LYSOZYME-LIKE PROTEIN-RELATED"/>
    <property type="match status" value="1"/>
</dbReference>
<protein>
    <recommendedName>
        <fullName evidence="9">Methyl-accepting chemotaxis protein</fullName>
    </recommendedName>
</protein>
<dbReference type="PROSITE" id="PS50111">
    <property type="entry name" value="CHEMOTAXIS_TRANSDUC_2"/>
    <property type="match status" value="1"/>
</dbReference>
<dbReference type="CDD" id="cd06225">
    <property type="entry name" value="HAMP"/>
    <property type="match status" value="1"/>
</dbReference>
<dbReference type="Pfam" id="PF00015">
    <property type="entry name" value="MCPsignal"/>
    <property type="match status" value="1"/>
</dbReference>
<dbReference type="GO" id="GO:0016020">
    <property type="term" value="C:membrane"/>
    <property type="evidence" value="ECO:0007669"/>
    <property type="project" value="InterPro"/>
</dbReference>
<dbReference type="Pfam" id="PF18947">
    <property type="entry name" value="HAMP_2"/>
    <property type="match status" value="1"/>
</dbReference>
<dbReference type="SMART" id="SM00304">
    <property type="entry name" value="HAMP"/>
    <property type="match status" value="2"/>
</dbReference>
<keyword evidence="4" id="KW-0472">Membrane</keyword>
<evidence type="ECO:0000256" key="2">
    <source>
        <dbReference type="ARBA" id="ARBA00029447"/>
    </source>
</evidence>
<dbReference type="GO" id="GO:0007165">
    <property type="term" value="P:signal transduction"/>
    <property type="evidence" value="ECO:0007669"/>
    <property type="project" value="UniProtKB-KW"/>
</dbReference>
<feature type="transmembrane region" description="Helical" evidence="4">
    <location>
        <begin position="188"/>
        <end position="213"/>
    </location>
</feature>
<dbReference type="PRINTS" id="PR00260">
    <property type="entry name" value="CHEMTRNSDUCR"/>
</dbReference>
<comment type="similarity">
    <text evidence="2">Belongs to the methyl-accepting chemotaxis (MCP) protein family.</text>
</comment>
<evidence type="ECO:0008006" key="9">
    <source>
        <dbReference type="Google" id="ProtNLM"/>
    </source>
</evidence>
<evidence type="ECO:0000313" key="7">
    <source>
        <dbReference type="EMBL" id="PWR70258.1"/>
    </source>
</evidence>
<dbReference type="Gene3D" id="6.10.340.10">
    <property type="match status" value="1"/>
</dbReference>
<dbReference type="CDD" id="cd11386">
    <property type="entry name" value="MCP_signal"/>
    <property type="match status" value="1"/>
</dbReference>
<dbReference type="GO" id="GO:0004888">
    <property type="term" value="F:transmembrane signaling receptor activity"/>
    <property type="evidence" value="ECO:0007669"/>
    <property type="project" value="InterPro"/>
</dbReference>
<dbReference type="InterPro" id="IPR024478">
    <property type="entry name" value="HlyB_4HB_MCP"/>
</dbReference>
<feature type="transmembrane region" description="Helical" evidence="4">
    <location>
        <begin position="20"/>
        <end position="39"/>
    </location>
</feature>
<keyword evidence="1 3" id="KW-0807">Transducer</keyword>
<organism evidence="7 8">
    <name type="scientific">Methanospirillum lacunae</name>
    <dbReference type="NCBI Taxonomy" id="668570"/>
    <lineage>
        <taxon>Archaea</taxon>
        <taxon>Methanobacteriati</taxon>
        <taxon>Methanobacteriota</taxon>
        <taxon>Stenosarchaea group</taxon>
        <taxon>Methanomicrobia</taxon>
        <taxon>Methanomicrobiales</taxon>
        <taxon>Methanospirillaceae</taxon>
        <taxon>Methanospirillum</taxon>
    </lineage>
</organism>
<reference evidence="7 8" key="1">
    <citation type="submission" date="2018-05" db="EMBL/GenBank/DDBJ databases">
        <title>Draft genome of Methanospirillum lacunae Ki8-1.</title>
        <authorList>
            <person name="Dueholm M.S."/>
            <person name="Nielsen P.H."/>
            <person name="Bakmann L.F."/>
            <person name="Otzen D.E."/>
        </authorList>
    </citation>
    <scope>NUCLEOTIDE SEQUENCE [LARGE SCALE GENOMIC DNA]</scope>
    <source>
        <strain evidence="7 8">Ki8-1</strain>
    </source>
</reference>
<dbReference type="GO" id="GO:0006935">
    <property type="term" value="P:chemotaxis"/>
    <property type="evidence" value="ECO:0007669"/>
    <property type="project" value="InterPro"/>
</dbReference>
<gene>
    <name evidence="7" type="ORF">DK846_15190</name>
</gene>
<feature type="domain" description="Methyl-accepting transducer" evidence="5">
    <location>
        <begin position="419"/>
        <end position="655"/>
    </location>
</feature>
<dbReference type="InterPro" id="IPR004090">
    <property type="entry name" value="Chemotax_Me-accpt_rcpt"/>
</dbReference>
<evidence type="ECO:0000256" key="3">
    <source>
        <dbReference type="PROSITE-ProRule" id="PRU00284"/>
    </source>
</evidence>
<dbReference type="Proteomes" id="UP000245657">
    <property type="component" value="Unassembled WGS sequence"/>
</dbReference>
<dbReference type="SUPFAM" id="SSF58104">
    <property type="entry name" value="Methyl-accepting chemotaxis protein (MCP) signaling domain"/>
    <property type="match status" value="1"/>
</dbReference>
<keyword evidence="4" id="KW-1133">Transmembrane helix</keyword>
<proteinExistence type="inferred from homology"/>
<evidence type="ECO:0000313" key="8">
    <source>
        <dbReference type="Proteomes" id="UP000245657"/>
    </source>
</evidence>
<accession>A0A2V2N167</accession>
<keyword evidence="4" id="KW-0812">Transmembrane</keyword>
<dbReference type="EMBL" id="QGMY01000015">
    <property type="protein sequence ID" value="PWR70258.1"/>
    <property type="molecule type" value="Genomic_DNA"/>
</dbReference>
<evidence type="ECO:0000256" key="1">
    <source>
        <dbReference type="ARBA" id="ARBA00023224"/>
    </source>
</evidence>
<dbReference type="AlphaFoldDB" id="A0A2V2N167"/>
<dbReference type="PANTHER" id="PTHR32089">
    <property type="entry name" value="METHYL-ACCEPTING CHEMOTAXIS PROTEIN MCPB"/>
    <property type="match status" value="1"/>
</dbReference>
<sequence length="705" mass="75554">MFGLNFLDNIRVGTKLTGSFLLIVGILLVVGIIGVYSVLTLSSYLDQINENQLIPTQKLGIINADIWRLRGNTAGYVALPTNRENLRKQSEALIASMNANITDYQKYAETDEEKIIYARFVDSWHRYLAAIDTFNRVIDSGNAEEIVTTMTTGDLITSRAEASTAIQDLVAYKIQYANSLAENTKKTVLVILVVIVSAIIIGAIIAISLGFLISRSITIPLAKAVLMMREMSLGHLGNRLNYTRNDEIGELTSVMDTFSDDLQYSVVASVKQISQGDLSVTITPKDEQDEISLTLIQLISSLQNIIQEISYLITEAEEGRLQNRGNETLFVGAYQHIIVGINNMLDAITTPLNEALRVADLFSHAKFSARFDENVMTNGDLIALKQGLNTIGSELSLAITNVSEQVATLTASSEQAAASVEEITAGSASIAQSSNIVSANADNSVQAVEQVLVAMQELNSSVTTVATKVDMVNRLSLEANAISSDGVKKAVVAEDGINAINTSVHDVGVIISEINDQMKEIGKIVEIIGGIADQTNLLALNAAIEAARAGDAGRGFAVVAEEVKTLAQESQGSTDNIAKIINSLQSQALRAGEAMNQATNEVSRGSTAITETIQYFNSIANQVEEISTHMTEIASLSEEEAAAVEEITSNVSEVKTMAVETAKEAISSASASEESSAALNQVSTIISDLSVIATRIEESMSRLNG</sequence>
<evidence type="ECO:0000259" key="5">
    <source>
        <dbReference type="PROSITE" id="PS50111"/>
    </source>
</evidence>
<evidence type="ECO:0000259" key="6">
    <source>
        <dbReference type="PROSITE" id="PS50885"/>
    </source>
</evidence>
<evidence type="ECO:0000256" key="4">
    <source>
        <dbReference type="SAM" id="Phobius"/>
    </source>
</evidence>
<feature type="domain" description="HAMP" evidence="6">
    <location>
        <begin position="215"/>
        <end position="267"/>
    </location>
</feature>
<dbReference type="InterPro" id="IPR004089">
    <property type="entry name" value="MCPsignal_dom"/>
</dbReference>
<dbReference type="Gene3D" id="1.10.287.950">
    <property type="entry name" value="Methyl-accepting chemotaxis protein"/>
    <property type="match status" value="1"/>
</dbReference>
<dbReference type="InterPro" id="IPR003660">
    <property type="entry name" value="HAMP_dom"/>
</dbReference>
<dbReference type="PROSITE" id="PS50885">
    <property type="entry name" value="HAMP"/>
    <property type="match status" value="1"/>
</dbReference>
<name>A0A2V2N167_9EURY</name>
<dbReference type="Pfam" id="PF00672">
    <property type="entry name" value="HAMP"/>
    <property type="match status" value="1"/>
</dbReference>